<protein>
    <submittedName>
        <fullName evidence="2">MEC1</fullName>
    </submittedName>
</protein>
<dbReference type="RefSeq" id="XP_049262039.1">
    <property type="nucleotide sequence ID" value="XM_049408682.1"/>
</dbReference>
<evidence type="ECO:0000313" key="2">
    <source>
        <dbReference type="EMBL" id="KAG7661806.1"/>
    </source>
</evidence>
<dbReference type="AlphaFoldDB" id="A0A8J5QAJ3"/>
<dbReference type="InterPro" id="IPR050517">
    <property type="entry name" value="DDR_Repair_Kinase"/>
</dbReference>
<evidence type="ECO:0000259" key="1">
    <source>
        <dbReference type="PROSITE" id="PS50290"/>
    </source>
</evidence>
<dbReference type="OrthoDB" id="381190at2759"/>
<dbReference type="PANTHER" id="PTHR11139:SF125">
    <property type="entry name" value="SERINE_THREONINE-PROTEIN KINASE MEC1"/>
    <property type="match status" value="1"/>
</dbReference>
<sequence>MGSAFSLVIPVRSNLEVRVPSNNNVVHNRAFPKSASITFDGFDDSVNIFVSLQMSRQVIVRGSDSRASRLMLKRDDSRKDAKVAVFTTMVNRILRQSTEARKRNLYIPNYVVMPLAEDKGVNIGECVQA</sequence>
<dbReference type="Proteomes" id="UP000694255">
    <property type="component" value="Unassembled WGS sequence"/>
</dbReference>
<dbReference type="GO" id="GO:0005634">
    <property type="term" value="C:nucleus"/>
    <property type="evidence" value="ECO:0007669"/>
    <property type="project" value="TreeGrafter"/>
</dbReference>
<evidence type="ECO:0000313" key="3">
    <source>
        <dbReference type="Proteomes" id="UP000694255"/>
    </source>
</evidence>
<dbReference type="GeneID" id="73471495"/>
<feature type="domain" description="PI3K/PI4K catalytic" evidence="1">
    <location>
        <begin position="42"/>
        <end position="129"/>
    </location>
</feature>
<dbReference type="PANTHER" id="PTHR11139">
    <property type="entry name" value="ATAXIA TELANGIECTASIA MUTATED ATM -RELATED"/>
    <property type="match status" value="1"/>
</dbReference>
<dbReference type="EMBL" id="JAGSYN010000197">
    <property type="protein sequence ID" value="KAG7661806.1"/>
    <property type="molecule type" value="Genomic_DNA"/>
</dbReference>
<organism evidence="2 3">
    <name type="scientific">[Candida] subhashii</name>
    <dbReference type="NCBI Taxonomy" id="561895"/>
    <lineage>
        <taxon>Eukaryota</taxon>
        <taxon>Fungi</taxon>
        <taxon>Dikarya</taxon>
        <taxon>Ascomycota</taxon>
        <taxon>Saccharomycotina</taxon>
        <taxon>Pichiomycetes</taxon>
        <taxon>Debaryomycetaceae</taxon>
        <taxon>Spathaspora</taxon>
    </lineage>
</organism>
<name>A0A8J5QAJ3_9ASCO</name>
<dbReference type="InterPro" id="IPR000403">
    <property type="entry name" value="PI3/4_kinase_cat_dom"/>
</dbReference>
<dbReference type="PROSITE" id="PS50290">
    <property type="entry name" value="PI3_4_KINASE_3"/>
    <property type="match status" value="1"/>
</dbReference>
<dbReference type="GO" id="GO:0005694">
    <property type="term" value="C:chromosome"/>
    <property type="evidence" value="ECO:0007669"/>
    <property type="project" value="TreeGrafter"/>
</dbReference>
<reference evidence="2 3" key="1">
    <citation type="journal article" date="2021" name="DNA Res.">
        <title>Genome analysis of Candida subhashii reveals its hybrid nature and dual mitochondrial genome conformations.</title>
        <authorList>
            <person name="Mixao V."/>
            <person name="Hegedusova E."/>
            <person name="Saus E."/>
            <person name="Pryszcz L.P."/>
            <person name="Cillingova A."/>
            <person name="Nosek J."/>
            <person name="Gabaldon T."/>
        </authorList>
    </citation>
    <scope>NUCLEOTIDE SEQUENCE [LARGE SCALE GENOMIC DNA]</scope>
    <source>
        <strain evidence="2 3">CBS 10753</strain>
    </source>
</reference>
<dbReference type="GO" id="GO:0006281">
    <property type="term" value="P:DNA repair"/>
    <property type="evidence" value="ECO:0007669"/>
    <property type="project" value="TreeGrafter"/>
</dbReference>
<proteinExistence type="predicted"/>
<dbReference type="GO" id="GO:0000723">
    <property type="term" value="P:telomere maintenance"/>
    <property type="evidence" value="ECO:0007669"/>
    <property type="project" value="TreeGrafter"/>
</dbReference>
<comment type="caution">
    <text evidence="2">The sequence shown here is derived from an EMBL/GenBank/DDBJ whole genome shotgun (WGS) entry which is preliminary data.</text>
</comment>
<dbReference type="GO" id="GO:0000077">
    <property type="term" value="P:DNA damage checkpoint signaling"/>
    <property type="evidence" value="ECO:0007669"/>
    <property type="project" value="TreeGrafter"/>
</dbReference>
<dbReference type="GO" id="GO:0004674">
    <property type="term" value="F:protein serine/threonine kinase activity"/>
    <property type="evidence" value="ECO:0007669"/>
    <property type="project" value="TreeGrafter"/>
</dbReference>
<accession>A0A8J5QAJ3</accession>
<keyword evidence="3" id="KW-1185">Reference proteome</keyword>
<gene>
    <name evidence="2" type="ORF">J8A68_004695</name>
</gene>